<dbReference type="Gene3D" id="3.30.1950.10">
    <property type="entry name" value="wza like domain"/>
    <property type="match status" value="2"/>
</dbReference>
<dbReference type="PANTHER" id="PTHR33619:SF3">
    <property type="entry name" value="POLYSACCHARIDE EXPORT PROTEIN GFCE-RELATED"/>
    <property type="match status" value="1"/>
</dbReference>
<proteinExistence type="predicted"/>
<dbReference type="InterPro" id="IPR049712">
    <property type="entry name" value="Poly_export"/>
</dbReference>
<keyword evidence="5" id="KW-1185">Reference proteome</keyword>
<keyword evidence="1" id="KW-0732">Signal</keyword>
<reference evidence="4 5" key="1">
    <citation type="journal article" date="2018" name="Sci. Adv.">
        <title>Multi-heme cytochromes provide a pathway for survival in energy-limited environments.</title>
        <authorList>
            <person name="Deng X."/>
            <person name="Dohmae N."/>
            <person name="Nealson K.H."/>
            <person name="Hashimoto K."/>
            <person name="Okamoto A."/>
        </authorList>
    </citation>
    <scope>NUCLEOTIDE SEQUENCE [LARGE SCALE GENOMIC DNA]</scope>
    <source>
        <strain evidence="4 5">IS5</strain>
    </source>
</reference>
<protein>
    <submittedName>
        <fullName evidence="4">Sugar transporter</fullName>
    </submittedName>
</protein>
<dbReference type="PROSITE" id="PS51257">
    <property type="entry name" value="PROKAR_LIPOPROTEIN"/>
    <property type="match status" value="1"/>
</dbReference>
<evidence type="ECO:0000259" key="2">
    <source>
        <dbReference type="Pfam" id="PF02563"/>
    </source>
</evidence>
<dbReference type="PANTHER" id="PTHR33619">
    <property type="entry name" value="POLYSACCHARIDE EXPORT PROTEIN GFCE-RELATED"/>
    <property type="match status" value="1"/>
</dbReference>
<dbReference type="KEGG" id="dfl:DFE_2532"/>
<feature type="domain" description="Polysaccharide export protein N-terminal" evidence="2">
    <location>
        <begin position="173"/>
        <end position="222"/>
    </location>
</feature>
<keyword evidence="4" id="KW-0813">Transport</keyword>
<feature type="domain" description="Polysaccharide export protein N-terminal" evidence="2">
    <location>
        <begin position="80"/>
        <end position="152"/>
    </location>
</feature>
<accession>A0A2Z6B1C8</accession>
<organism evidence="4 5">
    <name type="scientific">Desulfovibrio ferrophilus</name>
    <dbReference type="NCBI Taxonomy" id="241368"/>
    <lineage>
        <taxon>Bacteria</taxon>
        <taxon>Pseudomonadati</taxon>
        <taxon>Thermodesulfobacteriota</taxon>
        <taxon>Desulfovibrionia</taxon>
        <taxon>Desulfovibrionales</taxon>
        <taxon>Desulfovibrionaceae</taxon>
        <taxon>Desulfovibrio</taxon>
    </lineage>
</organism>
<dbReference type="OrthoDB" id="193635at2"/>
<dbReference type="Pfam" id="PF10531">
    <property type="entry name" value="SLBB"/>
    <property type="match status" value="1"/>
</dbReference>
<keyword evidence="4" id="KW-0762">Sugar transport</keyword>
<dbReference type="EMBL" id="AP017378">
    <property type="protein sequence ID" value="BBD09258.1"/>
    <property type="molecule type" value="Genomic_DNA"/>
</dbReference>
<dbReference type="AlphaFoldDB" id="A0A2Z6B1C8"/>
<dbReference type="GO" id="GO:0015159">
    <property type="term" value="F:polysaccharide transmembrane transporter activity"/>
    <property type="evidence" value="ECO:0007669"/>
    <property type="project" value="InterPro"/>
</dbReference>
<dbReference type="Proteomes" id="UP000269883">
    <property type="component" value="Chromosome"/>
</dbReference>
<sequence>MTRRTTTPLLTALVLCMLGMLLGCGPHPNLKRGEEVAFESTTFSFDKESYPSHDGLFPEYHVVPGDLLDVLFQVQSGGQETAFRLAVDHTVSVKFIHLPELNETQNVKPDGMLSLPYIGEVHVEGMTPTELTIELKKRYAKVFRDPELYVTVPEFSTKIKELKKDLHTATRGLSRLVTVRPDGYATFPLLGDVFVAGRTITEANNALDNKYMEILPGLQVDLFLEKTVGSVIYVTGQVDRPGSYMIEKPISVLQGIVMAGGSTNEAELGSVVIFRRNKKEFIATRVDMDDVMSADGNAPFFYLRPDDIVFVPRTRIASLAQLMGEISEVFLFKGWNVDGKLFDDYVFRWNNSTSRN</sequence>
<dbReference type="RefSeq" id="WP_126380074.1">
    <property type="nucleotide sequence ID" value="NZ_AP017378.1"/>
</dbReference>
<gene>
    <name evidence="4" type="ORF">DFE_2532</name>
</gene>
<name>A0A2Z6B1C8_9BACT</name>
<dbReference type="InterPro" id="IPR003715">
    <property type="entry name" value="Poly_export_N"/>
</dbReference>
<evidence type="ECO:0000313" key="4">
    <source>
        <dbReference type="EMBL" id="BBD09258.1"/>
    </source>
</evidence>
<dbReference type="Pfam" id="PF02563">
    <property type="entry name" value="Poly_export"/>
    <property type="match status" value="2"/>
</dbReference>
<dbReference type="Gene3D" id="3.10.560.10">
    <property type="entry name" value="Outer membrane lipoprotein wza domain like"/>
    <property type="match status" value="1"/>
</dbReference>
<dbReference type="InterPro" id="IPR019554">
    <property type="entry name" value="Soluble_ligand-bd"/>
</dbReference>
<evidence type="ECO:0000256" key="1">
    <source>
        <dbReference type="ARBA" id="ARBA00022729"/>
    </source>
</evidence>
<evidence type="ECO:0000259" key="3">
    <source>
        <dbReference type="Pfam" id="PF10531"/>
    </source>
</evidence>
<feature type="domain" description="Soluble ligand binding" evidence="3">
    <location>
        <begin position="231"/>
        <end position="278"/>
    </location>
</feature>
<evidence type="ECO:0000313" key="5">
    <source>
        <dbReference type="Proteomes" id="UP000269883"/>
    </source>
</evidence>